<dbReference type="RefSeq" id="WP_021706304.1">
    <property type="nucleotide sequence ID" value="NZ_BATJ01000012.1"/>
</dbReference>
<dbReference type="AlphaFoldDB" id="U3BP80"/>
<accession>U3BP80</accession>
<protein>
    <submittedName>
        <fullName evidence="1">Uncharacterized protein</fullName>
    </submittedName>
</protein>
<dbReference type="EMBL" id="BATJ01000012">
    <property type="protein sequence ID" value="GAD68333.1"/>
    <property type="molecule type" value="Genomic_DNA"/>
</dbReference>
<proteinExistence type="predicted"/>
<organism evidence="1 2">
    <name type="scientific">Vibrio proteolyticus NBRC 13287</name>
    <dbReference type="NCBI Taxonomy" id="1219065"/>
    <lineage>
        <taxon>Bacteria</taxon>
        <taxon>Pseudomonadati</taxon>
        <taxon>Pseudomonadota</taxon>
        <taxon>Gammaproteobacteria</taxon>
        <taxon>Vibrionales</taxon>
        <taxon>Vibrionaceae</taxon>
        <taxon>Vibrio</taxon>
    </lineage>
</organism>
<name>U3BP80_VIBPR</name>
<gene>
    <name evidence="1" type="ORF">VPR01S_12_01430</name>
</gene>
<evidence type="ECO:0000313" key="2">
    <source>
        <dbReference type="Proteomes" id="UP000016570"/>
    </source>
</evidence>
<evidence type="ECO:0000313" key="1">
    <source>
        <dbReference type="EMBL" id="GAD68333.1"/>
    </source>
</evidence>
<keyword evidence="2" id="KW-1185">Reference proteome</keyword>
<sequence>MTFSQNVSPRTRSATGATLSDHVFGFLPNGQVRQQLKTDSLQKLTPGLVAIPNQNELGMLARNRLNQLLL</sequence>
<reference evidence="1 2" key="1">
    <citation type="submission" date="2013-09" db="EMBL/GenBank/DDBJ databases">
        <title>Whole genome shotgun sequence of Vibrio proteolyticus NBRC 13287.</title>
        <authorList>
            <person name="Isaki S."/>
            <person name="Hosoyama A."/>
            <person name="Numata M."/>
            <person name="Hashimoto M."/>
            <person name="Hosoyama Y."/>
            <person name="Tsuchikane K."/>
            <person name="Noguchi M."/>
            <person name="Hirakata S."/>
            <person name="Ichikawa N."/>
            <person name="Ohji S."/>
            <person name="Yamazoe A."/>
            <person name="Fujita N."/>
        </authorList>
    </citation>
    <scope>NUCLEOTIDE SEQUENCE [LARGE SCALE GENOMIC DNA]</scope>
    <source>
        <strain evidence="1 2">NBRC 13287</strain>
    </source>
</reference>
<dbReference type="Proteomes" id="UP000016570">
    <property type="component" value="Unassembled WGS sequence"/>
</dbReference>
<comment type="caution">
    <text evidence="1">The sequence shown here is derived from an EMBL/GenBank/DDBJ whole genome shotgun (WGS) entry which is preliminary data.</text>
</comment>